<keyword evidence="5 9" id="KW-0479">Metal-binding</keyword>
<accession>A0AAW0P6U8</accession>
<dbReference type="Pfam" id="PF18102">
    <property type="entry name" value="DTC"/>
    <property type="match status" value="1"/>
</dbReference>
<protein>
    <recommendedName>
        <fullName evidence="9">E3 ubiquitin-protein ligase</fullName>
        <ecNumber evidence="9">2.3.2.27</ecNumber>
    </recommendedName>
</protein>
<keyword evidence="6 8" id="KW-0863">Zinc-finger</keyword>
<keyword evidence="4 9" id="KW-0808">Transferase</keyword>
<dbReference type="EC" id="2.3.2.27" evidence="9"/>
<dbReference type="PANTHER" id="PTHR12622">
    <property type="entry name" value="DELTEX-RELATED"/>
    <property type="match status" value="1"/>
</dbReference>
<evidence type="ECO:0000256" key="3">
    <source>
        <dbReference type="ARBA" id="ARBA00009413"/>
    </source>
</evidence>
<feature type="compositionally biased region" description="Basic and acidic residues" evidence="10">
    <location>
        <begin position="395"/>
        <end position="411"/>
    </location>
</feature>
<dbReference type="InterPro" id="IPR017907">
    <property type="entry name" value="Znf_RING_CS"/>
</dbReference>
<evidence type="ECO:0000256" key="7">
    <source>
        <dbReference type="ARBA" id="ARBA00022833"/>
    </source>
</evidence>
<evidence type="ECO:0000259" key="11">
    <source>
        <dbReference type="PROSITE" id="PS50089"/>
    </source>
</evidence>
<dbReference type="AlphaFoldDB" id="A0AAW0P6U8"/>
<dbReference type="InterPro" id="IPR039396">
    <property type="entry name" value="Deltex_C"/>
</dbReference>
<name>A0AAW0P6U8_9GOBI</name>
<sequence length="609" mass="68793">MARNSGENMNTNTDVAELKVSLTLPEFAEPKKFKCSLTKTLQSWANKNKVKGEFTATEISEDCTTAVIRVTPAAALPELLALEGKALSTKDNKAFSITQIKPIENDGTITSQVNRKSSVKLSNERHRHVRESSLDSDKCLAALGPYWYLKSSYPDEMQRIEKENGVKITENVGVHFNAERDDANPRKASDDFTSLFQSCCDNSCGVSIPFKEVGPEEWKDTLKLLQATDHKCQIIISSDQITIYGPQQYQIAISKSLQQRPKISTNLTDEERVDHQEKMSTCSYTENRKTPTQESRSSIRNQLVFGGLSVEKCNWEIITNEHQKELENIMEKFSVCFKEAENTQDKIVIKACYNRSEESMQMETLAIRALQRLCQKVGKEETETSDDADSYSFDNSKEAAGKLDRSEEKTTKGGAVRKQSVSETKKDEKQEETCSLCLNVFIRKTKLDCKHEFCENCLERFESMCPICKYVFGLVEGDQPEGTMTWFKSISSLPGFERCGFIEITYNIPSGTQTVKHPKPGKHFEGLNVKAYLPDNKEGREVLQLLKRAFDQKLIFTIGTSRSTGGKYMVMWNGIRHKTSTFGGPQNFGYPDPDYLSSVKEELKAKGIK</sequence>
<dbReference type="InterPro" id="IPR013083">
    <property type="entry name" value="Znf_RING/FYVE/PHD"/>
</dbReference>
<comment type="pathway">
    <text evidence="2 9">Protein modification; protein ubiquitination.</text>
</comment>
<keyword evidence="9" id="KW-0963">Cytoplasm</keyword>
<feature type="domain" description="RING-type" evidence="11">
    <location>
        <begin position="434"/>
        <end position="469"/>
    </location>
</feature>
<comment type="caution">
    <text evidence="12">The sequence shown here is derived from an EMBL/GenBank/DDBJ whole genome shotgun (WGS) entry which is preliminary data.</text>
</comment>
<dbReference type="InterPro" id="IPR039398">
    <property type="entry name" value="Deltex_fam"/>
</dbReference>
<evidence type="ECO:0000256" key="6">
    <source>
        <dbReference type="ARBA" id="ARBA00022771"/>
    </source>
</evidence>
<dbReference type="InterPro" id="IPR001841">
    <property type="entry name" value="Znf_RING"/>
</dbReference>
<keyword evidence="13" id="KW-1185">Reference proteome</keyword>
<dbReference type="GO" id="GO:0061630">
    <property type="term" value="F:ubiquitin protein ligase activity"/>
    <property type="evidence" value="ECO:0007669"/>
    <property type="project" value="UniProtKB-UniRule"/>
</dbReference>
<evidence type="ECO:0000256" key="1">
    <source>
        <dbReference type="ARBA" id="ARBA00000900"/>
    </source>
</evidence>
<dbReference type="PROSITE" id="PS50089">
    <property type="entry name" value="ZF_RING_2"/>
    <property type="match status" value="1"/>
</dbReference>
<comment type="subcellular location">
    <subcellularLocation>
        <location evidence="9">Cytoplasm</location>
    </subcellularLocation>
</comment>
<dbReference type="GO" id="GO:0005737">
    <property type="term" value="C:cytoplasm"/>
    <property type="evidence" value="ECO:0007669"/>
    <property type="project" value="UniProtKB-SubCell"/>
</dbReference>
<evidence type="ECO:0000256" key="2">
    <source>
        <dbReference type="ARBA" id="ARBA00004906"/>
    </source>
</evidence>
<evidence type="ECO:0000313" key="12">
    <source>
        <dbReference type="EMBL" id="KAK7915947.1"/>
    </source>
</evidence>
<dbReference type="SMART" id="SM00184">
    <property type="entry name" value="RING"/>
    <property type="match status" value="1"/>
</dbReference>
<comment type="catalytic activity">
    <reaction evidence="1 9">
        <text>S-ubiquitinyl-[E2 ubiquitin-conjugating enzyme]-L-cysteine + [acceptor protein]-L-lysine = [E2 ubiquitin-conjugating enzyme]-L-cysteine + N(6)-ubiquitinyl-[acceptor protein]-L-lysine.</text>
        <dbReference type="EC" id="2.3.2.27"/>
    </reaction>
</comment>
<evidence type="ECO:0000256" key="9">
    <source>
        <dbReference type="RuleBase" id="RU367105"/>
    </source>
</evidence>
<keyword evidence="7 9" id="KW-0862">Zinc</keyword>
<evidence type="ECO:0000313" key="13">
    <source>
        <dbReference type="Proteomes" id="UP001460270"/>
    </source>
</evidence>
<dbReference type="Proteomes" id="UP001460270">
    <property type="component" value="Unassembled WGS sequence"/>
</dbReference>
<dbReference type="GO" id="GO:0016567">
    <property type="term" value="P:protein ubiquitination"/>
    <property type="evidence" value="ECO:0007669"/>
    <property type="project" value="UniProtKB-UniRule"/>
</dbReference>
<evidence type="ECO:0000256" key="4">
    <source>
        <dbReference type="ARBA" id="ARBA00022679"/>
    </source>
</evidence>
<dbReference type="CDD" id="cd09633">
    <property type="entry name" value="Deltex_C"/>
    <property type="match status" value="1"/>
</dbReference>
<dbReference type="PROSITE" id="PS00518">
    <property type="entry name" value="ZF_RING_1"/>
    <property type="match status" value="1"/>
</dbReference>
<gene>
    <name evidence="12" type="ORF">WMY93_011708</name>
</gene>
<dbReference type="GO" id="GO:0007219">
    <property type="term" value="P:Notch signaling pathway"/>
    <property type="evidence" value="ECO:0007669"/>
    <property type="project" value="InterPro"/>
</dbReference>
<evidence type="ECO:0000256" key="5">
    <source>
        <dbReference type="ARBA" id="ARBA00022723"/>
    </source>
</evidence>
<dbReference type="GO" id="GO:0008270">
    <property type="term" value="F:zinc ion binding"/>
    <property type="evidence" value="ECO:0007669"/>
    <property type="project" value="UniProtKB-KW"/>
</dbReference>
<dbReference type="Gene3D" id="3.30.390.130">
    <property type="match status" value="1"/>
</dbReference>
<dbReference type="SUPFAM" id="SSF57850">
    <property type="entry name" value="RING/U-box"/>
    <property type="match status" value="1"/>
</dbReference>
<comment type="similarity">
    <text evidence="3 9">Belongs to the Deltex family.</text>
</comment>
<feature type="region of interest" description="Disordered" evidence="10">
    <location>
        <begin position="385"/>
        <end position="424"/>
    </location>
</feature>
<evidence type="ECO:0000256" key="8">
    <source>
        <dbReference type="PROSITE-ProRule" id="PRU00175"/>
    </source>
</evidence>
<dbReference type="InterPro" id="IPR039399">
    <property type="entry name" value="Deltex_C_sf"/>
</dbReference>
<organism evidence="12 13">
    <name type="scientific">Mugilogobius chulae</name>
    <name type="common">yellowstripe goby</name>
    <dbReference type="NCBI Taxonomy" id="88201"/>
    <lineage>
        <taxon>Eukaryota</taxon>
        <taxon>Metazoa</taxon>
        <taxon>Chordata</taxon>
        <taxon>Craniata</taxon>
        <taxon>Vertebrata</taxon>
        <taxon>Euteleostomi</taxon>
        <taxon>Actinopterygii</taxon>
        <taxon>Neopterygii</taxon>
        <taxon>Teleostei</taxon>
        <taxon>Neoteleostei</taxon>
        <taxon>Acanthomorphata</taxon>
        <taxon>Gobiaria</taxon>
        <taxon>Gobiiformes</taxon>
        <taxon>Gobioidei</taxon>
        <taxon>Gobiidae</taxon>
        <taxon>Gobionellinae</taxon>
        <taxon>Mugilogobius</taxon>
    </lineage>
</organism>
<evidence type="ECO:0000256" key="10">
    <source>
        <dbReference type="SAM" id="MobiDB-lite"/>
    </source>
</evidence>
<dbReference type="EMBL" id="JBBPFD010000008">
    <property type="protein sequence ID" value="KAK7915947.1"/>
    <property type="molecule type" value="Genomic_DNA"/>
</dbReference>
<reference evidence="13" key="1">
    <citation type="submission" date="2024-04" db="EMBL/GenBank/DDBJ databases">
        <title>Salinicola lusitanus LLJ914,a marine bacterium isolated from the Okinawa Trough.</title>
        <authorList>
            <person name="Li J."/>
        </authorList>
    </citation>
    <scope>NUCLEOTIDE SEQUENCE [LARGE SCALE GENOMIC DNA]</scope>
</reference>
<proteinExistence type="inferred from homology"/>
<dbReference type="Gene3D" id="3.30.40.10">
    <property type="entry name" value="Zinc/RING finger domain, C3HC4 (zinc finger)"/>
    <property type="match status" value="1"/>
</dbReference>